<feature type="region of interest" description="Disordered" evidence="2">
    <location>
        <begin position="86"/>
        <end position="117"/>
    </location>
</feature>
<dbReference type="GO" id="GO:0007030">
    <property type="term" value="P:Golgi organization"/>
    <property type="evidence" value="ECO:0007669"/>
    <property type="project" value="TreeGrafter"/>
</dbReference>
<accession>A0AA35WZJ3</accession>
<dbReference type="Pfam" id="PF15070">
    <property type="entry name" value="GOLGA2L5"/>
    <property type="match status" value="1"/>
</dbReference>
<dbReference type="PANTHER" id="PTHR10881">
    <property type="entry name" value="GOLGIN SUBFAMILY A MEMBER-RELATED"/>
    <property type="match status" value="1"/>
</dbReference>
<organism evidence="4 5">
    <name type="scientific">Geodia barretti</name>
    <name type="common">Barrett's horny sponge</name>
    <dbReference type="NCBI Taxonomy" id="519541"/>
    <lineage>
        <taxon>Eukaryota</taxon>
        <taxon>Metazoa</taxon>
        <taxon>Porifera</taxon>
        <taxon>Demospongiae</taxon>
        <taxon>Heteroscleromorpha</taxon>
        <taxon>Tetractinellida</taxon>
        <taxon>Astrophorina</taxon>
        <taxon>Geodiidae</taxon>
        <taxon>Geodia</taxon>
    </lineage>
</organism>
<evidence type="ECO:0000313" key="4">
    <source>
        <dbReference type="EMBL" id="CAI8032485.1"/>
    </source>
</evidence>
<dbReference type="EMBL" id="CASHTH010002604">
    <property type="protein sequence ID" value="CAI8032485.1"/>
    <property type="molecule type" value="Genomic_DNA"/>
</dbReference>
<evidence type="ECO:0000256" key="2">
    <source>
        <dbReference type="SAM" id="MobiDB-lite"/>
    </source>
</evidence>
<gene>
    <name evidence="4" type="ORF">GBAR_LOCUS18361</name>
</gene>
<evidence type="ECO:0000313" key="5">
    <source>
        <dbReference type="Proteomes" id="UP001174909"/>
    </source>
</evidence>
<name>A0AA35WZJ3_GEOBA</name>
<dbReference type="GO" id="GO:0005801">
    <property type="term" value="C:cis-Golgi network"/>
    <property type="evidence" value="ECO:0007669"/>
    <property type="project" value="TreeGrafter"/>
</dbReference>
<dbReference type="InterPro" id="IPR043976">
    <property type="entry name" value="GOLGA_cons_dom"/>
</dbReference>
<keyword evidence="5" id="KW-1185">Reference proteome</keyword>
<feature type="compositionally biased region" description="Pro residues" evidence="2">
    <location>
        <begin position="103"/>
        <end position="113"/>
    </location>
</feature>
<sequence length="152" mass="17193">MLFRSVCGGDVEKAELVEQVEQREVTIGQLSGETETIGEYVMLYQAQREALRAKFKEKDNFIQQLVSEKEAVQAQLSEVQTLMKQLVTGRTRENRPTTSHEAPSPPPPPPSPSSLPLHLRQFTRAHRITPSPPPPPLTPQLRQWTVYSSFCQ</sequence>
<protein>
    <submittedName>
        <fullName evidence="4">Golgin subfamily A member 2</fullName>
    </submittedName>
</protein>
<feature type="domain" description="Golgin subfamily A conserved" evidence="3">
    <location>
        <begin position="12"/>
        <end position="90"/>
    </location>
</feature>
<evidence type="ECO:0000256" key="1">
    <source>
        <dbReference type="ARBA" id="ARBA00023054"/>
    </source>
</evidence>
<keyword evidence="1" id="KW-0175">Coiled coil</keyword>
<dbReference type="PANTHER" id="PTHR10881:SF46">
    <property type="entry name" value="GOLGIN SUBFAMILY A MEMBER 2"/>
    <property type="match status" value="1"/>
</dbReference>
<dbReference type="GO" id="GO:0032580">
    <property type="term" value="C:Golgi cisterna membrane"/>
    <property type="evidence" value="ECO:0007669"/>
    <property type="project" value="TreeGrafter"/>
</dbReference>
<proteinExistence type="predicted"/>
<evidence type="ECO:0000259" key="3">
    <source>
        <dbReference type="Pfam" id="PF15070"/>
    </source>
</evidence>
<dbReference type="Proteomes" id="UP001174909">
    <property type="component" value="Unassembled WGS sequence"/>
</dbReference>
<dbReference type="InterPro" id="IPR024858">
    <property type="entry name" value="GOLGA"/>
</dbReference>
<dbReference type="AlphaFoldDB" id="A0AA35WZJ3"/>
<dbReference type="GO" id="GO:0000137">
    <property type="term" value="C:Golgi cis cisterna"/>
    <property type="evidence" value="ECO:0007669"/>
    <property type="project" value="TreeGrafter"/>
</dbReference>
<comment type="caution">
    <text evidence="4">The sequence shown here is derived from an EMBL/GenBank/DDBJ whole genome shotgun (WGS) entry which is preliminary data.</text>
</comment>
<reference evidence="4" key="1">
    <citation type="submission" date="2023-03" db="EMBL/GenBank/DDBJ databases">
        <authorList>
            <person name="Steffen K."/>
            <person name="Cardenas P."/>
        </authorList>
    </citation>
    <scope>NUCLEOTIDE SEQUENCE</scope>
</reference>